<organism evidence="2 3">
    <name type="scientific">Thalassobaculum litoreum DSM 18839</name>
    <dbReference type="NCBI Taxonomy" id="1123362"/>
    <lineage>
        <taxon>Bacteria</taxon>
        <taxon>Pseudomonadati</taxon>
        <taxon>Pseudomonadota</taxon>
        <taxon>Alphaproteobacteria</taxon>
        <taxon>Rhodospirillales</taxon>
        <taxon>Thalassobaculaceae</taxon>
        <taxon>Thalassobaculum</taxon>
    </lineage>
</organism>
<keyword evidence="1" id="KW-0812">Transmembrane</keyword>
<gene>
    <name evidence="2" type="ORF">SAMN05660686_01319</name>
</gene>
<dbReference type="InterPro" id="IPR021354">
    <property type="entry name" value="DUF2975"/>
</dbReference>
<name>A0A8G2EVS6_9PROT</name>
<accession>A0A8G2EVS6</accession>
<dbReference type="AlphaFoldDB" id="A0A8G2EVS6"/>
<feature type="transmembrane region" description="Helical" evidence="1">
    <location>
        <begin position="65"/>
        <end position="89"/>
    </location>
</feature>
<protein>
    <recommendedName>
        <fullName evidence="4">DUF2975 domain-containing protein</fullName>
    </recommendedName>
</protein>
<comment type="caution">
    <text evidence="2">The sequence shown here is derived from an EMBL/GenBank/DDBJ whole genome shotgun (WGS) entry which is preliminary data.</text>
</comment>
<evidence type="ECO:0000313" key="2">
    <source>
        <dbReference type="EMBL" id="SDF43140.1"/>
    </source>
</evidence>
<evidence type="ECO:0008006" key="4">
    <source>
        <dbReference type="Google" id="ProtNLM"/>
    </source>
</evidence>
<dbReference type="EMBL" id="FNBW01000003">
    <property type="protein sequence ID" value="SDF43140.1"/>
    <property type="molecule type" value="Genomic_DNA"/>
</dbReference>
<dbReference type="RefSeq" id="WP_175474132.1">
    <property type="nucleotide sequence ID" value="NZ_FNBW01000003.1"/>
</dbReference>
<sequence length="181" mass="19571">MSEVRSDERRRARLRRLAGIMRWVSLALAAFGPVVLIGVWMRFEVFAPSVMPGLGVGTFSGLDRIGGYAISMLPAAIGVWGFLNLAALFGRFAAGDLFDAGNAVRLRRFAISLLAVVPAKVVAHALLSVWLTRAMPPGSRQLQISFSSDDVVLFAIGLLMVALATVLREAAEIADENRQFV</sequence>
<keyword evidence="1" id="KW-0472">Membrane</keyword>
<evidence type="ECO:0000313" key="3">
    <source>
        <dbReference type="Proteomes" id="UP000198615"/>
    </source>
</evidence>
<feature type="transmembrane region" description="Helical" evidence="1">
    <location>
        <begin position="20"/>
        <end position="41"/>
    </location>
</feature>
<dbReference type="Pfam" id="PF11188">
    <property type="entry name" value="DUF2975"/>
    <property type="match status" value="1"/>
</dbReference>
<feature type="transmembrane region" description="Helical" evidence="1">
    <location>
        <begin position="151"/>
        <end position="171"/>
    </location>
</feature>
<keyword evidence="3" id="KW-1185">Reference proteome</keyword>
<keyword evidence="1" id="KW-1133">Transmembrane helix</keyword>
<feature type="transmembrane region" description="Helical" evidence="1">
    <location>
        <begin position="109"/>
        <end position="131"/>
    </location>
</feature>
<reference evidence="2 3" key="1">
    <citation type="submission" date="2016-10" db="EMBL/GenBank/DDBJ databases">
        <authorList>
            <person name="Varghese N."/>
            <person name="Submissions S."/>
        </authorList>
    </citation>
    <scope>NUCLEOTIDE SEQUENCE [LARGE SCALE GENOMIC DNA]</scope>
    <source>
        <strain evidence="2 3">DSM 18839</strain>
    </source>
</reference>
<evidence type="ECO:0000256" key="1">
    <source>
        <dbReference type="SAM" id="Phobius"/>
    </source>
</evidence>
<dbReference type="Proteomes" id="UP000198615">
    <property type="component" value="Unassembled WGS sequence"/>
</dbReference>
<proteinExistence type="predicted"/>